<protein>
    <submittedName>
        <fullName evidence="3">Uncharacterized protein</fullName>
    </submittedName>
</protein>
<evidence type="ECO:0000313" key="4">
    <source>
        <dbReference type="Proteomes" id="UP000886597"/>
    </source>
</evidence>
<evidence type="ECO:0000313" key="3">
    <source>
        <dbReference type="EMBL" id="GEQ55011.1"/>
    </source>
</evidence>
<dbReference type="AlphaFoldDB" id="A0AAN4ZQH7"/>
<organism evidence="3 4">
    <name type="scientific">Tetragenococcus koreensis</name>
    <dbReference type="NCBI Taxonomy" id="290335"/>
    <lineage>
        <taxon>Bacteria</taxon>
        <taxon>Bacillati</taxon>
        <taxon>Bacillota</taxon>
        <taxon>Bacilli</taxon>
        <taxon>Lactobacillales</taxon>
        <taxon>Enterococcaceae</taxon>
        <taxon>Tetragenococcus</taxon>
    </lineage>
</organism>
<sequence>MSQLVKKIKSSLQTIGNDFADAIYANKKKSIAFVIVGLLVVTGLTFFMLTMNTQIRAAQIDNLIYEELPTKKMVPFSYDQGDAIIHEKKAISVMFAKPNQPDTNQAMKIIKDKDKELNRNFYYYPLVYQTSEVANTYDLAPDEVTFIFFQNGKEKNRFVLSSIDNPEENFIPELNRLPMWNIKAQEN</sequence>
<accession>A0AAN4ZQH7</accession>
<reference evidence="3" key="2">
    <citation type="journal article" date="2020" name="Int. Dairy J.">
        <title>Lactic acid bacterial diversity in Brie cheese focusing on salt concentration and pH of isolation medium and characterisation of halophilic and alkaliphilic lactic acid bacterial isolates.</title>
        <authorList>
            <person name="Unno R."/>
            <person name="Matsutani M."/>
            <person name="Suzuki T."/>
            <person name="Kodama K."/>
            <person name="Matsushita H."/>
            <person name="Yamasato K."/>
            <person name="Koizumi Y."/>
            <person name="Ishikawa M."/>
        </authorList>
    </citation>
    <scope>NUCLEOTIDE SEQUENCE</scope>
    <source>
        <strain evidence="3">7C1</strain>
        <strain evidence="2">8C4</strain>
    </source>
</reference>
<keyword evidence="5" id="KW-1185">Reference proteome</keyword>
<dbReference type="Proteomes" id="UP000886597">
    <property type="component" value="Unassembled WGS sequence"/>
</dbReference>
<dbReference type="EMBL" id="BKBQ01000031">
    <property type="protein sequence ID" value="GEQ55011.1"/>
    <property type="molecule type" value="Genomic_DNA"/>
</dbReference>
<evidence type="ECO:0000256" key="1">
    <source>
        <dbReference type="SAM" id="Phobius"/>
    </source>
</evidence>
<evidence type="ECO:0000313" key="5">
    <source>
        <dbReference type="Proteomes" id="UP000886607"/>
    </source>
</evidence>
<gene>
    <name evidence="2" type="ORF">TK11N_18930</name>
    <name evidence="3" type="ORF">TK2N_18550</name>
</gene>
<comment type="caution">
    <text evidence="3">The sequence shown here is derived from an EMBL/GenBank/DDBJ whole genome shotgun (WGS) entry which is preliminary data.</text>
</comment>
<feature type="transmembrane region" description="Helical" evidence="1">
    <location>
        <begin position="31"/>
        <end position="51"/>
    </location>
</feature>
<evidence type="ECO:0000313" key="2">
    <source>
        <dbReference type="EMBL" id="GEQ50041.1"/>
    </source>
</evidence>
<dbReference type="Proteomes" id="UP000886607">
    <property type="component" value="Unassembled WGS sequence"/>
</dbReference>
<dbReference type="EMBL" id="BKBO01000032">
    <property type="protein sequence ID" value="GEQ50041.1"/>
    <property type="molecule type" value="Genomic_DNA"/>
</dbReference>
<keyword evidence="1" id="KW-0472">Membrane</keyword>
<keyword evidence="1" id="KW-0812">Transmembrane</keyword>
<name>A0AAN4ZQH7_9ENTE</name>
<proteinExistence type="predicted"/>
<reference evidence="3" key="1">
    <citation type="submission" date="2019-08" db="EMBL/GenBank/DDBJ databases">
        <authorList>
            <person name="Ishikawa M."/>
            <person name="Suzuki T."/>
            <person name="Matsutani M."/>
        </authorList>
    </citation>
    <scope>NUCLEOTIDE SEQUENCE</scope>
    <source>
        <strain evidence="3">7C1</strain>
        <strain evidence="2">8C4</strain>
    </source>
</reference>
<keyword evidence="1" id="KW-1133">Transmembrane helix</keyword>